<feature type="compositionally biased region" description="Polar residues" evidence="2">
    <location>
        <begin position="735"/>
        <end position="746"/>
    </location>
</feature>
<dbReference type="GO" id="GO:0010181">
    <property type="term" value="F:FMN binding"/>
    <property type="evidence" value="ECO:0007669"/>
    <property type="project" value="InterPro"/>
</dbReference>
<evidence type="ECO:0000256" key="1">
    <source>
        <dbReference type="ARBA" id="ARBA00023002"/>
    </source>
</evidence>
<accession>A0A9Q9EQE2</accession>
<evidence type="ECO:0000313" key="4">
    <source>
        <dbReference type="EMBL" id="USW59040.1"/>
    </source>
</evidence>
<dbReference type="EMBL" id="CP099429">
    <property type="protein sequence ID" value="USW59040.1"/>
    <property type="molecule type" value="Genomic_DNA"/>
</dbReference>
<feature type="region of interest" description="Disordered" evidence="2">
    <location>
        <begin position="14"/>
        <end position="58"/>
    </location>
</feature>
<reference evidence="4" key="1">
    <citation type="submission" date="2022-06" db="EMBL/GenBank/DDBJ databases">
        <title>Complete genome sequences of two strains of the flax pathogen Septoria linicola.</title>
        <authorList>
            <person name="Lapalu N."/>
            <person name="Simon A."/>
            <person name="Demenou B."/>
            <person name="Paumier D."/>
            <person name="Guillot M.-P."/>
            <person name="Gout L."/>
            <person name="Valade R."/>
        </authorList>
    </citation>
    <scope>NUCLEOTIDE SEQUENCE</scope>
    <source>
        <strain evidence="4">SE15195</strain>
    </source>
</reference>
<organism evidence="4 5">
    <name type="scientific">Septoria linicola</name>
    <dbReference type="NCBI Taxonomy" id="215465"/>
    <lineage>
        <taxon>Eukaryota</taxon>
        <taxon>Fungi</taxon>
        <taxon>Dikarya</taxon>
        <taxon>Ascomycota</taxon>
        <taxon>Pezizomycotina</taxon>
        <taxon>Dothideomycetes</taxon>
        <taxon>Dothideomycetidae</taxon>
        <taxon>Mycosphaerellales</taxon>
        <taxon>Mycosphaerellaceae</taxon>
        <taxon>Septoria</taxon>
    </lineage>
</organism>
<evidence type="ECO:0000256" key="2">
    <source>
        <dbReference type="SAM" id="MobiDB-lite"/>
    </source>
</evidence>
<evidence type="ECO:0000313" key="5">
    <source>
        <dbReference type="Proteomes" id="UP001056384"/>
    </source>
</evidence>
<feature type="compositionally biased region" description="Polar residues" evidence="2">
    <location>
        <begin position="300"/>
        <end position="311"/>
    </location>
</feature>
<feature type="region of interest" description="Disordered" evidence="2">
    <location>
        <begin position="279"/>
        <end position="329"/>
    </location>
</feature>
<dbReference type="PANTHER" id="PTHR30466:SF1">
    <property type="entry name" value="FMN REDUCTASE (NADH) RUTF"/>
    <property type="match status" value="1"/>
</dbReference>
<dbReference type="Proteomes" id="UP001056384">
    <property type="component" value="Chromosome 12"/>
</dbReference>
<feature type="domain" description="Flavin reductase like" evidence="3">
    <location>
        <begin position="541"/>
        <end position="714"/>
    </location>
</feature>
<dbReference type="SMART" id="SM00903">
    <property type="entry name" value="Flavin_Reduct"/>
    <property type="match status" value="1"/>
</dbReference>
<protein>
    <submittedName>
        <fullName evidence="4">Flavin reductase like domain, FMN-binding split barrel</fullName>
    </submittedName>
</protein>
<dbReference type="Pfam" id="PF01613">
    <property type="entry name" value="Flavin_Reduct"/>
    <property type="match status" value="1"/>
</dbReference>
<dbReference type="InterPro" id="IPR012349">
    <property type="entry name" value="Split_barrel_FMN-bd"/>
</dbReference>
<feature type="region of interest" description="Disordered" evidence="2">
    <location>
        <begin position="820"/>
        <end position="896"/>
    </location>
</feature>
<feature type="compositionally biased region" description="Acidic residues" evidence="2">
    <location>
        <begin position="850"/>
        <end position="859"/>
    </location>
</feature>
<feature type="region of interest" description="Disordered" evidence="2">
    <location>
        <begin position="729"/>
        <end position="753"/>
    </location>
</feature>
<sequence length="1129" mass="125265">MAFTRLLRKIEVDGRSEIDPNDGLSTSKQRYQPGRGGRGSRRKDKSESRPNDFPTIWKTGPVYTATEKPFSTLQQYDAVVRYRSDFGVMLEVAVPNHDLKKMQQKLGTRLEVLSKDHGARVEVQQLSAPATISGVENARIISVLVSGTFMEAQNVMKHISGYKGATRKTDMKLRHTVYSQLARPSATLTPMDKVWRKWTAASSSLEVSVPESQFMQFVASSSIEALAKKYNVKIEVGEPEQRPTNKQSSGTAMARSFLISGIEPNIYRAHDCIQSRRLRQNGQQSEPGNIIRSSHHDQNPARSSKTSQRSAESVKPLSQPPAESESIRPIAGRSAADYKVCSAIIVGPNSAQLRELIVESSVPPHQELKTKLRLPPTVHVMLGEVKDEIIVTGLLSAIGDFRVSLESAIRELCASRGLSAHDVQFDVKAFEDATSQHTMLVTCLPTLSGPNADHLWSMVLGELVEGWRVFGHSPCHVNKRDDSLTLKGTTHGVGEAVYRIRLRVSQLCKEMDLPEHPLSVPRHRADPAQNALLVDNVRDTLRTLTHPVVLITSNDSTVKEFRISDFRGVTVSSFNAVTLEPAPIVSFNLKLPSRTWDSIKASQRFNVHFLSATPRGAAIADVFTRPLPENRSGFTVLQEMGMYVRSMDRKRNPPTVFDPRGGVVQAWASCHLLLHKCVEVGDHVIVFGMVRDIKVMDESEDKSALSYSMRGYRNGTGRIEPDFKQTVLENEGRNDSSNSHSHSQIDTSSTAAQSAQYALELDPLRLGEENDVEPAAISQTQADSRSSDADEDLDDPVYKALASARAKVRREEEADLYEAFNTQTIDSMSEHGTVPQNAESEKRAAVARQEEEEYDLGFDEPDHGNQLSTSDTSSGQTTVSDAGSPQANAAPSNAWGLQSSTKRAFSTYARPLSMLYRPPLPPYRHASTLATPTNRKDISHILDPATAQSTVADYLSLSDTTYDEAGHFRLYTRQSSVRGSLTAQKDISRLQTILSRGYTISPKTGQDIALTPEDISSINHRILVFQRKITVNLAVNAMRTLRDMLDKARYGELFGGACRIWRVRWSREARELRGMLDGGKIDGERYEKISEVLKGRYDGMMIEVGRLRQVTEEEGDGGVKGYDDDDDDQ</sequence>
<proteinExistence type="predicted"/>
<keyword evidence="1" id="KW-0560">Oxidoreductase</keyword>
<name>A0A9Q9EQE2_9PEZI</name>
<dbReference type="SUPFAM" id="SSF50475">
    <property type="entry name" value="FMN-binding split barrel"/>
    <property type="match status" value="1"/>
</dbReference>
<dbReference type="AlphaFoldDB" id="A0A9Q9EQE2"/>
<feature type="compositionally biased region" description="Polar residues" evidence="2">
    <location>
        <begin position="865"/>
        <end position="896"/>
    </location>
</feature>
<evidence type="ECO:0000259" key="3">
    <source>
        <dbReference type="SMART" id="SM00903"/>
    </source>
</evidence>
<keyword evidence="5" id="KW-1185">Reference proteome</keyword>
<dbReference type="GO" id="GO:0042602">
    <property type="term" value="F:riboflavin reductase (NADPH) activity"/>
    <property type="evidence" value="ECO:0007669"/>
    <property type="project" value="TreeGrafter"/>
</dbReference>
<dbReference type="PANTHER" id="PTHR30466">
    <property type="entry name" value="FLAVIN REDUCTASE"/>
    <property type="match status" value="1"/>
</dbReference>
<gene>
    <name evidence="4" type="ORF">Slin15195_G123590</name>
</gene>
<dbReference type="InterPro" id="IPR050268">
    <property type="entry name" value="NADH-dep_flavin_reductase"/>
</dbReference>
<dbReference type="Gene3D" id="2.30.110.10">
    <property type="entry name" value="Electron Transport, Fmn-binding Protein, Chain A"/>
    <property type="match status" value="1"/>
</dbReference>
<dbReference type="InterPro" id="IPR002563">
    <property type="entry name" value="Flavin_Rdtase-like_dom"/>
</dbReference>
<feature type="region of interest" description="Disordered" evidence="2">
    <location>
        <begin position="775"/>
        <end position="795"/>
    </location>
</feature>